<gene>
    <name evidence="2" type="ORF">Tcan_02719</name>
    <name evidence="3" type="ORF">TCNE_LOCUS2312</name>
</gene>
<evidence type="ECO:0000313" key="4">
    <source>
        <dbReference type="Proteomes" id="UP000031036"/>
    </source>
</evidence>
<dbReference type="AlphaFoldDB" id="A0A0B2UXC4"/>
<dbReference type="EMBL" id="UYWY01002228">
    <property type="protein sequence ID" value="VDM27860.1"/>
    <property type="molecule type" value="Genomic_DNA"/>
</dbReference>
<reference evidence="2 4" key="1">
    <citation type="submission" date="2014-11" db="EMBL/GenBank/DDBJ databases">
        <title>Genetic blueprint of the zoonotic pathogen Toxocara canis.</title>
        <authorList>
            <person name="Zhu X.-Q."/>
            <person name="Korhonen P.K."/>
            <person name="Cai H."/>
            <person name="Young N.D."/>
            <person name="Nejsum P."/>
            <person name="von Samson-Himmelstjerna G."/>
            <person name="Boag P.R."/>
            <person name="Tan P."/>
            <person name="Li Q."/>
            <person name="Min J."/>
            <person name="Yang Y."/>
            <person name="Wang X."/>
            <person name="Fang X."/>
            <person name="Hall R.S."/>
            <person name="Hofmann A."/>
            <person name="Sternberg P.W."/>
            <person name="Jex A.R."/>
            <person name="Gasser R.B."/>
        </authorList>
    </citation>
    <scope>NUCLEOTIDE SEQUENCE [LARGE SCALE GENOMIC DNA]</scope>
    <source>
        <strain evidence="2">PN_DK_2014</strain>
    </source>
</reference>
<accession>A0A0B2UXC4</accession>
<protein>
    <submittedName>
        <fullName evidence="2">Uncharacterized protein</fullName>
    </submittedName>
</protein>
<dbReference type="Proteomes" id="UP000031036">
    <property type="component" value="Unassembled WGS sequence"/>
</dbReference>
<name>A0A0B2UXC4_TOXCA</name>
<feature type="compositionally biased region" description="Acidic residues" evidence="1">
    <location>
        <begin position="171"/>
        <end position="199"/>
    </location>
</feature>
<evidence type="ECO:0000313" key="2">
    <source>
        <dbReference type="EMBL" id="KHN74093.1"/>
    </source>
</evidence>
<evidence type="ECO:0000313" key="3">
    <source>
        <dbReference type="EMBL" id="VDM27860.1"/>
    </source>
</evidence>
<evidence type="ECO:0000256" key="1">
    <source>
        <dbReference type="SAM" id="MobiDB-lite"/>
    </source>
</evidence>
<feature type="region of interest" description="Disordered" evidence="1">
    <location>
        <begin position="155"/>
        <end position="199"/>
    </location>
</feature>
<dbReference type="OrthoDB" id="5781281at2759"/>
<proteinExistence type="predicted"/>
<reference evidence="3" key="2">
    <citation type="submission" date="2018-11" db="EMBL/GenBank/DDBJ databases">
        <authorList>
            <consortium name="Pathogen Informatics"/>
        </authorList>
    </citation>
    <scope>NUCLEOTIDE SEQUENCE [LARGE SCALE GENOMIC DNA]</scope>
</reference>
<organism evidence="2 4">
    <name type="scientific">Toxocara canis</name>
    <name type="common">Canine roundworm</name>
    <dbReference type="NCBI Taxonomy" id="6265"/>
    <lineage>
        <taxon>Eukaryota</taxon>
        <taxon>Metazoa</taxon>
        <taxon>Ecdysozoa</taxon>
        <taxon>Nematoda</taxon>
        <taxon>Chromadorea</taxon>
        <taxon>Rhabditida</taxon>
        <taxon>Spirurina</taxon>
        <taxon>Ascaridomorpha</taxon>
        <taxon>Ascaridoidea</taxon>
        <taxon>Toxocaridae</taxon>
        <taxon>Toxocara</taxon>
    </lineage>
</organism>
<dbReference type="EMBL" id="JPKZ01002973">
    <property type="protein sequence ID" value="KHN74093.1"/>
    <property type="molecule type" value="Genomic_DNA"/>
</dbReference>
<sequence length="199" mass="21195">MPLIDLAEAASRGELIVDEFDALNAINVGKLSELESARISPIIATHTINLRNASANGNADAATASSNDSTWDGVLVDEVELARAAAEHANANTSVRVRSHDRDPRSSIIRAAHGRDVDSASMAMRGGEMEPESSVWSTVLVDEVDFKHAMQHGELAPESSHISSLQYDDVAPVDDGADVSVEEELPSGTEDTDDDNLYG</sequence>
<keyword evidence="4" id="KW-1185">Reference proteome</keyword>